<organism evidence="2 3">
    <name type="scientific">Halobacillus karajensis</name>
    <dbReference type="NCBI Taxonomy" id="195088"/>
    <lineage>
        <taxon>Bacteria</taxon>
        <taxon>Bacillati</taxon>
        <taxon>Bacillota</taxon>
        <taxon>Bacilli</taxon>
        <taxon>Bacillales</taxon>
        <taxon>Bacillaceae</taxon>
        <taxon>Halobacillus</taxon>
    </lineage>
</organism>
<dbReference type="AlphaFoldDB" id="A0A059NV13"/>
<evidence type="ECO:0000313" key="3">
    <source>
        <dbReference type="Proteomes" id="UP000028868"/>
    </source>
</evidence>
<dbReference type="OrthoDB" id="2691503at2"/>
<evidence type="ECO:0000259" key="1">
    <source>
        <dbReference type="Pfam" id="PF26154"/>
    </source>
</evidence>
<proteinExistence type="predicted"/>
<dbReference type="InterPro" id="IPR058355">
    <property type="entry name" value="DUF8042"/>
</dbReference>
<name>A0A059NV13_9BACI</name>
<dbReference type="RefSeq" id="WP_035506121.1">
    <property type="nucleotide sequence ID" value="NZ_CCDH010000001.1"/>
</dbReference>
<dbReference type="Pfam" id="PF26154">
    <property type="entry name" value="DUF8042"/>
    <property type="match status" value="1"/>
</dbReference>
<comment type="caution">
    <text evidence="2">The sequence shown here is derived from an EMBL/GenBank/DDBJ whole genome shotgun (WGS) entry which is preliminary data.</text>
</comment>
<evidence type="ECO:0000313" key="2">
    <source>
        <dbReference type="EMBL" id="CDQ22709.1"/>
    </source>
</evidence>
<feature type="domain" description="DUF8042" evidence="1">
    <location>
        <begin position="6"/>
        <end position="120"/>
    </location>
</feature>
<dbReference type="EMBL" id="CCDI010000001">
    <property type="protein sequence ID" value="CDQ22709.1"/>
    <property type="molecule type" value="Genomic_DNA"/>
</dbReference>
<reference evidence="3" key="1">
    <citation type="submission" date="2014-03" db="EMBL/GenBank/DDBJ databases">
        <authorList>
            <person name="Urmite Genomes U."/>
        </authorList>
    </citation>
    <scope>NUCLEOTIDE SEQUENCE [LARGE SCALE GENOMIC DNA]</scope>
    <source>
        <strain evidence="3">HD-03</strain>
    </source>
</reference>
<gene>
    <name evidence="2" type="ORF">BN983_00924</name>
</gene>
<reference evidence="2 3" key="2">
    <citation type="submission" date="2014-05" db="EMBL/GenBank/DDBJ databases">
        <title>Draft genome sequence of Halobacillus karajensis HK-03.</title>
        <authorList>
            <person name="Khelaifia S."/>
            <person name="Croce O."/>
            <person name="Lagier J.C."/>
            <person name="Raoult D."/>
        </authorList>
    </citation>
    <scope>NUCLEOTIDE SEQUENCE [LARGE SCALE GENOMIC DNA]</scope>
    <source>
        <strain evidence="2 3">HD-03</strain>
    </source>
</reference>
<protein>
    <recommendedName>
        <fullName evidence="1">DUF8042 domain-containing protein</fullName>
    </recommendedName>
</protein>
<keyword evidence="3" id="KW-1185">Reference proteome</keyword>
<dbReference type="Proteomes" id="UP000028868">
    <property type="component" value="Unassembled WGS sequence"/>
</dbReference>
<accession>A0A059NV13</accession>
<sequence length="124" mass="14687">MAELTVEQHTMLEQYDQLLGTLSDGLEYLENNITEEDPPQIQRAFQDVLLGLEQVSRSHDQMTVLFEELQPLILDFHQVIQLLQDWFKLGTNEEKRQLLVEKVVPSYEEWRTRMQAFVKPYIAH</sequence>